<name>A0AAV6TQH7_9ARAC</name>
<protein>
    <recommendedName>
        <fullName evidence="4">THAP-type domain-containing protein</fullName>
    </recommendedName>
</protein>
<organism evidence="2 3">
    <name type="scientific">Oedothorax gibbosus</name>
    <dbReference type="NCBI Taxonomy" id="931172"/>
    <lineage>
        <taxon>Eukaryota</taxon>
        <taxon>Metazoa</taxon>
        <taxon>Ecdysozoa</taxon>
        <taxon>Arthropoda</taxon>
        <taxon>Chelicerata</taxon>
        <taxon>Arachnida</taxon>
        <taxon>Araneae</taxon>
        <taxon>Araneomorphae</taxon>
        <taxon>Entelegynae</taxon>
        <taxon>Araneoidea</taxon>
        <taxon>Linyphiidae</taxon>
        <taxon>Erigoninae</taxon>
        <taxon>Oedothorax</taxon>
    </lineage>
</organism>
<comment type="caution">
    <text evidence="2">The sequence shown here is derived from an EMBL/GenBank/DDBJ whole genome shotgun (WGS) entry which is preliminary data.</text>
</comment>
<keyword evidence="3" id="KW-1185">Reference proteome</keyword>
<dbReference type="EMBL" id="JAFNEN010001305">
    <property type="protein sequence ID" value="KAG8174145.1"/>
    <property type="molecule type" value="Genomic_DNA"/>
</dbReference>
<feature type="compositionally biased region" description="Basic and acidic residues" evidence="1">
    <location>
        <begin position="8"/>
        <end position="23"/>
    </location>
</feature>
<feature type="region of interest" description="Disordered" evidence="1">
    <location>
        <begin position="1"/>
        <end position="25"/>
    </location>
</feature>
<evidence type="ECO:0008006" key="4">
    <source>
        <dbReference type="Google" id="ProtNLM"/>
    </source>
</evidence>
<evidence type="ECO:0000313" key="3">
    <source>
        <dbReference type="Proteomes" id="UP000827092"/>
    </source>
</evidence>
<evidence type="ECO:0000313" key="2">
    <source>
        <dbReference type="EMBL" id="KAG8174145.1"/>
    </source>
</evidence>
<dbReference type="AlphaFoldDB" id="A0AAV6TQH7"/>
<accession>A0AAV6TQH7</accession>
<dbReference type="Proteomes" id="UP000827092">
    <property type="component" value="Unassembled WGS sequence"/>
</dbReference>
<proteinExistence type="predicted"/>
<sequence length="110" mass="12210">MSRICSKHFVEGKPSKNPDHPDWKPSIFPFEKENKRFNENKMARFRRVQDRTAAASSCGPSSTAVVCPAAAADTVPGIDHVPEPLQLELSAYQQMCQAATMMISGREMIT</sequence>
<reference evidence="2 3" key="1">
    <citation type="journal article" date="2022" name="Nat. Ecol. Evol.">
        <title>A masculinizing supergene underlies an exaggerated male reproductive morph in a spider.</title>
        <authorList>
            <person name="Hendrickx F."/>
            <person name="De Corte Z."/>
            <person name="Sonet G."/>
            <person name="Van Belleghem S.M."/>
            <person name="Kostlbacher S."/>
            <person name="Vangestel C."/>
        </authorList>
    </citation>
    <scope>NUCLEOTIDE SEQUENCE [LARGE SCALE GENOMIC DNA]</scope>
    <source>
        <strain evidence="2">W744_W776</strain>
    </source>
</reference>
<evidence type="ECO:0000256" key="1">
    <source>
        <dbReference type="SAM" id="MobiDB-lite"/>
    </source>
</evidence>
<gene>
    <name evidence="2" type="ORF">JTE90_020373</name>
</gene>